<dbReference type="Gene3D" id="3.80.10.10">
    <property type="entry name" value="Ribonuclease Inhibitor"/>
    <property type="match status" value="1"/>
</dbReference>
<reference evidence="1 2" key="1">
    <citation type="journal article" date="2021" name="Environ. Microbiol.">
        <title>Gene family expansions and transcriptome signatures uncover fungal adaptations to wood decay.</title>
        <authorList>
            <person name="Hage H."/>
            <person name="Miyauchi S."/>
            <person name="Viragh M."/>
            <person name="Drula E."/>
            <person name="Min B."/>
            <person name="Chaduli D."/>
            <person name="Navarro D."/>
            <person name="Favel A."/>
            <person name="Norest M."/>
            <person name="Lesage-Meessen L."/>
            <person name="Balint B."/>
            <person name="Merenyi Z."/>
            <person name="de Eugenio L."/>
            <person name="Morin E."/>
            <person name="Martinez A.T."/>
            <person name="Baldrian P."/>
            <person name="Stursova M."/>
            <person name="Martinez M.J."/>
            <person name="Novotny C."/>
            <person name="Magnuson J.K."/>
            <person name="Spatafora J.W."/>
            <person name="Maurice S."/>
            <person name="Pangilinan J."/>
            <person name="Andreopoulos W."/>
            <person name="LaButti K."/>
            <person name="Hundley H."/>
            <person name="Na H."/>
            <person name="Kuo A."/>
            <person name="Barry K."/>
            <person name="Lipzen A."/>
            <person name="Henrissat B."/>
            <person name="Riley R."/>
            <person name="Ahrendt S."/>
            <person name="Nagy L.G."/>
            <person name="Grigoriev I.V."/>
            <person name="Martin F."/>
            <person name="Rosso M.N."/>
        </authorList>
    </citation>
    <scope>NUCLEOTIDE SEQUENCE [LARGE SCALE GENOMIC DNA]</scope>
    <source>
        <strain evidence="1 2">CIRM-BRFM 1785</strain>
    </source>
</reference>
<dbReference type="SUPFAM" id="SSF81383">
    <property type="entry name" value="F-box domain"/>
    <property type="match status" value="1"/>
</dbReference>
<dbReference type="EMBL" id="JADCUA010000035">
    <property type="protein sequence ID" value="KAH9829811.1"/>
    <property type="molecule type" value="Genomic_DNA"/>
</dbReference>
<evidence type="ECO:0000313" key="1">
    <source>
        <dbReference type="EMBL" id="KAH9829811.1"/>
    </source>
</evidence>
<dbReference type="InterPro" id="IPR036047">
    <property type="entry name" value="F-box-like_dom_sf"/>
</dbReference>
<dbReference type="InterPro" id="IPR032675">
    <property type="entry name" value="LRR_dom_sf"/>
</dbReference>
<evidence type="ECO:0008006" key="3">
    <source>
        <dbReference type="Google" id="ProtNLM"/>
    </source>
</evidence>
<evidence type="ECO:0000313" key="2">
    <source>
        <dbReference type="Proteomes" id="UP000814176"/>
    </source>
</evidence>
<dbReference type="RefSeq" id="XP_047773174.1">
    <property type="nucleotide sequence ID" value="XM_047925225.1"/>
</dbReference>
<name>A0ABQ8JZK9_9APHY</name>
<proteinExistence type="predicted"/>
<dbReference type="GeneID" id="72005957"/>
<gene>
    <name evidence="1" type="ORF">C8Q71DRAFT_788553</name>
</gene>
<keyword evidence="2" id="KW-1185">Reference proteome</keyword>
<comment type="caution">
    <text evidence="1">The sequence shown here is derived from an EMBL/GenBank/DDBJ whole genome shotgun (WGS) entry which is preliminary data.</text>
</comment>
<accession>A0ABQ8JZK9</accession>
<dbReference type="SUPFAM" id="SSF52047">
    <property type="entry name" value="RNI-like"/>
    <property type="match status" value="1"/>
</dbReference>
<organism evidence="1 2">
    <name type="scientific">Rhodofomes roseus</name>
    <dbReference type="NCBI Taxonomy" id="34475"/>
    <lineage>
        <taxon>Eukaryota</taxon>
        <taxon>Fungi</taxon>
        <taxon>Dikarya</taxon>
        <taxon>Basidiomycota</taxon>
        <taxon>Agaricomycotina</taxon>
        <taxon>Agaricomycetes</taxon>
        <taxon>Polyporales</taxon>
        <taxon>Rhodofomes</taxon>
    </lineage>
</organism>
<sequence>MIQNLRLRALGMSSLPPELWQEVFTWIPQDTARTCLSVSKYFHGLALRVVFRNITIFFGAWESAQAKEEVYQADKREYDVLEDKRSSMSSAILHRISHDPSFAAIVRAVDVHAYKRDGARGAFERGCLIEAIHCLHNLRSFAWHGVAPSPTPEVIEALASTCTLLRHFSAPLRTLPKLPLEKLQTLWSISYTWKWFYDTTRGQRSRLPDEHRDLKVHCERLRELQMPYTSPSHIPFDQLPMLTHLELLSIQTLDKLGPLLRKVPRLESLSIFCTKRQHDVLFDALGFLKSNLLNLHSLCLLSRQEGALESEHAQILADFLQGRKCLRRFRSTFKFREGTHLSFLGAIASLRSLDTLHWDVLAEDLDQDFVRMLLQHLPPDMLALSIATYGGLKSVDALVDLWAHCPDLRFLYVRTWGSADEPAERLLRGAKRLQVVGYNGKFHDVDLQDGQVRLSPAWSARRVAFRCPSDFGPGCESAEWLMRGLRIRSEVEEEGQP</sequence>
<dbReference type="Proteomes" id="UP000814176">
    <property type="component" value="Unassembled WGS sequence"/>
</dbReference>
<protein>
    <recommendedName>
        <fullName evidence="3">F-box domain-containing protein</fullName>
    </recommendedName>
</protein>